<dbReference type="PANTHER" id="PTHR43625">
    <property type="entry name" value="AFLATOXIN B1 ALDEHYDE REDUCTASE"/>
    <property type="match status" value="1"/>
</dbReference>
<gene>
    <name evidence="4" type="ORF">G4B88_009991</name>
</gene>
<reference evidence="4 5" key="1">
    <citation type="journal article" date="2020" name="bioRxiv">
        <title>Sequence and annotation of 42 cannabis genomes reveals extensive copy number variation in cannabinoid synthesis and pathogen resistance genes.</title>
        <authorList>
            <person name="Mckernan K.J."/>
            <person name="Helbert Y."/>
            <person name="Kane L.T."/>
            <person name="Ebling H."/>
            <person name="Zhang L."/>
            <person name="Liu B."/>
            <person name="Eaton Z."/>
            <person name="Mclaughlin S."/>
            <person name="Kingan S."/>
            <person name="Baybayan P."/>
            <person name="Concepcion G."/>
            <person name="Jordan M."/>
            <person name="Riva A."/>
            <person name="Barbazuk W."/>
            <person name="Harkins T."/>
        </authorList>
    </citation>
    <scope>NUCLEOTIDE SEQUENCE [LARGE SCALE GENOMIC DNA]</scope>
    <source>
        <strain evidence="5">cv. Jamaican Lion 4</strain>
        <tissue evidence="4">Leaf</tissue>
    </source>
</reference>
<name>A0A7J6DLU6_CANSA</name>
<keyword evidence="5" id="KW-1185">Reference proteome</keyword>
<evidence type="ECO:0000313" key="5">
    <source>
        <dbReference type="Proteomes" id="UP000583929"/>
    </source>
</evidence>
<dbReference type="InterPro" id="IPR023210">
    <property type="entry name" value="NADP_OxRdtase_dom"/>
</dbReference>
<comment type="caution">
    <text evidence="4">The sequence shown here is derived from an EMBL/GenBank/DDBJ whole genome shotgun (WGS) entry which is preliminary data.</text>
</comment>
<dbReference type="InterPro" id="IPR036812">
    <property type="entry name" value="NAD(P)_OxRdtase_dom_sf"/>
</dbReference>
<sequence length="692" mass="76539">MEEMPQIHIPKVKLGSHGLEVSRLGFGCGGLSGIYNTPLSHEAGCSVIKQAFDMGITFFDTSDIYGQNHDNEFMVGKALKQLPREKVQLATKFGIMMSEGFQFGVKGTPEYVRKCCEASLQRLGVDYIDLYYQHRVDTSVPIEDTMGELKKLVEEGKIKYIGLSEPSLDTIRRAHAVHPITALEMEYSLWSRDIEDGIIPLCRELGIGIVAYSPLGRGFFGGKAVLESLPNESLLSMHPRFNGENLEKNKLLYNKLASLAAKHACTTPQLALAWLLHQGNDIIPIPGTTKVKNLANNIGSLAVKLTEEDLEEISNAVPIDDVSGDRDYEAYSLKPFSAKKEHSCLIENMEEMPQIHIPKVKLGSHGLEVSRLGFGCGGLSGVYNAPLSHEDGCSVIKQAFNMGITFFDTSDSYGQSHDNEFMVGKALKQLPREKVQLATKFGIMKSEGFQFGVKGTPEYVRKCCEASLQRLGVNYIDLYYQHRVDTSVPIEDTMGELKKLVEEGKIKYIGLSEPSLDTIRRAHAVHPITALQMEYSLWSRDIEDGIIPLCRELGIGIVAYSPIGRGFFGGKAVLESLPNESLLSIHPRFIGENLEKNKMLYNKLANLAAKHACTTPQLALAWLLHQATDIIPIPGTTKVKNLANNVGSLAVKLSEEDIKEICDALPINDVSGERDFEVLTKFSWQFADTPSK</sequence>
<dbReference type="CDD" id="cd19145">
    <property type="entry name" value="AKR_AKR13D1"/>
    <property type="match status" value="2"/>
</dbReference>
<feature type="domain" description="NADP-dependent oxidoreductase" evidence="3">
    <location>
        <begin position="371"/>
        <end position="661"/>
    </location>
</feature>
<feature type="domain" description="NADP-dependent oxidoreductase" evidence="3">
    <location>
        <begin position="23"/>
        <end position="315"/>
    </location>
</feature>
<dbReference type="SUPFAM" id="SSF51430">
    <property type="entry name" value="NAD(P)-linked oxidoreductase"/>
    <property type="match status" value="2"/>
</dbReference>
<dbReference type="Gene3D" id="3.20.20.100">
    <property type="entry name" value="NADP-dependent oxidoreductase domain"/>
    <property type="match status" value="2"/>
</dbReference>
<proteinExistence type="predicted"/>
<evidence type="ECO:0000256" key="2">
    <source>
        <dbReference type="ARBA" id="ARBA00023002"/>
    </source>
</evidence>
<evidence type="ECO:0000259" key="3">
    <source>
        <dbReference type="Pfam" id="PF00248"/>
    </source>
</evidence>
<dbReference type="GO" id="GO:0016491">
    <property type="term" value="F:oxidoreductase activity"/>
    <property type="evidence" value="ECO:0007669"/>
    <property type="project" value="UniProtKB-KW"/>
</dbReference>
<evidence type="ECO:0000313" key="4">
    <source>
        <dbReference type="EMBL" id="KAF4347068.1"/>
    </source>
</evidence>
<dbReference type="EMBL" id="JAATIQ010000863">
    <property type="protein sequence ID" value="KAF4347068.1"/>
    <property type="molecule type" value="Genomic_DNA"/>
</dbReference>
<dbReference type="AlphaFoldDB" id="A0A7J6DLU6"/>
<dbReference type="Proteomes" id="UP000583929">
    <property type="component" value="Unassembled WGS sequence"/>
</dbReference>
<accession>A0A7J6DLU6</accession>
<protein>
    <recommendedName>
        <fullName evidence="3">NADP-dependent oxidoreductase domain-containing protein</fullName>
    </recommendedName>
</protein>
<keyword evidence="2" id="KW-0560">Oxidoreductase</keyword>
<dbReference type="PANTHER" id="PTHR43625:SF65">
    <property type="entry name" value="NADP-DEPENDENT OXIDOREDUCTASE DOMAIN-CONTAINING PROTEIN"/>
    <property type="match status" value="1"/>
</dbReference>
<evidence type="ECO:0000256" key="1">
    <source>
        <dbReference type="ARBA" id="ARBA00022857"/>
    </source>
</evidence>
<keyword evidence="1" id="KW-0521">NADP</keyword>
<dbReference type="Pfam" id="PF00248">
    <property type="entry name" value="Aldo_ket_red"/>
    <property type="match status" value="2"/>
</dbReference>
<dbReference type="GO" id="GO:0005737">
    <property type="term" value="C:cytoplasm"/>
    <property type="evidence" value="ECO:0007669"/>
    <property type="project" value="TreeGrafter"/>
</dbReference>
<dbReference type="InterPro" id="IPR050791">
    <property type="entry name" value="Aldo-Keto_reductase"/>
</dbReference>
<organism evidence="4 5">
    <name type="scientific">Cannabis sativa</name>
    <name type="common">Hemp</name>
    <name type="synonym">Marijuana</name>
    <dbReference type="NCBI Taxonomy" id="3483"/>
    <lineage>
        <taxon>Eukaryota</taxon>
        <taxon>Viridiplantae</taxon>
        <taxon>Streptophyta</taxon>
        <taxon>Embryophyta</taxon>
        <taxon>Tracheophyta</taxon>
        <taxon>Spermatophyta</taxon>
        <taxon>Magnoliopsida</taxon>
        <taxon>eudicotyledons</taxon>
        <taxon>Gunneridae</taxon>
        <taxon>Pentapetalae</taxon>
        <taxon>rosids</taxon>
        <taxon>fabids</taxon>
        <taxon>Rosales</taxon>
        <taxon>Cannabaceae</taxon>
        <taxon>Cannabis</taxon>
    </lineage>
</organism>